<dbReference type="SUPFAM" id="SSF54001">
    <property type="entry name" value="Cysteine proteinases"/>
    <property type="match status" value="1"/>
</dbReference>
<dbReference type="InterPro" id="IPR038765">
    <property type="entry name" value="Papain-like_cys_pep_sf"/>
</dbReference>
<dbReference type="InterPro" id="IPR013128">
    <property type="entry name" value="Peptidase_C1A"/>
</dbReference>
<organism evidence="3 4">
    <name type="scientific">Coptis chinensis</name>
    <dbReference type="NCBI Taxonomy" id="261450"/>
    <lineage>
        <taxon>Eukaryota</taxon>
        <taxon>Viridiplantae</taxon>
        <taxon>Streptophyta</taxon>
        <taxon>Embryophyta</taxon>
        <taxon>Tracheophyta</taxon>
        <taxon>Spermatophyta</taxon>
        <taxon>Magnoliopsida</taxon>
        <taxon>Ranunculales</taxon>
        <taxon>Ranunculaceae</taxon>
        <taxon>Coptidoideae</taxon>
        <taxon>Coptis</taxon>
    </lineage>
</organism>
<gene>
    <name evidence="3" type="ORF">IFM89_002326</name>
</gene>
<dbReference type="InterPro" id="IPR000668">
    <property type="entry name" value="Peptidase_C1A_C"/>
</dbReference>
<reference evidence="3 4" key="1">
    <citation type="submission" date="2020-10" db="EMBL/GenBank/DDBJ databases">
        <title>The Coptis chinensis genome and diversification of protoberbering-type alkaloids.</title>
        <authorList>
            <person name="Wang B."/>
            <person name="Shu S."/>
            <person name="Song C."/>
            <person name="Liu Y."/>
        </authorList>
    </citation>
    <scope>NUCLEOTIDE SEQUENCE [LARGE SCALE GENOMIC DNA]</scope>
    <source>
        <strain evidence="3">HL-2020</strain>
        <tissue evidence="3">Leaf</tissue>
    </source>
</reference>
<dbReference type="Proteomes" id="UP000631114">
    <property type="component" value="Unassembled WGS sequence"/>
</dbReference>
<dbReference type="GO" id="GO:0006508">
    <property type="term" value="P:proteolysis"/>
    <property type="evidence" value="ECO:0007669"/>
    <property type="project" value="InterPro"/>
</dbReference>
<protein>
    <recommendedName>
        <fullName evidence="2">Peptidase C1A papain C-terminal domain-containing protein</fullName>
    </recommendedName>
</protein>
<dbReference type="OrthoDB" id="1936277at2759"/>
<proteinExistence type="inferred from homology"/>
<comment type="similarity">
    <text evidence="1">Belongs to the peptidase C1 family.</text>
</comment>
<dbReference type="SMART" id="SM00645">
    <property type="entry name" value="Pept_C1"/>
    <property type="match status" value="1"/>
</dbReference>
<dbReference type="PANTHER" id="PTHR12411">
    <property type="entry name" value="CYSTEINE PROTEASE FAMILY C1-RELATED"/>
    <property type="match status" value="1"/>
</dbReference>
<evidence type="ECO:0000259" key="2">
    <source>
        <dbReference type="SMART" id="SM00645"/>
    </source>
</evidence>
<dbReference type="GO" id="GO:0008234">
    <property type="term" value="F:cysteine-type peptidase activity"/>
    <property type="evidence" value="ECO:0007669"/>
    <property type="project" value="InterPro"/>
</dbReference>
<name>A0A835IIT8_9MAGN</name>
<accession>A0A835IIT8</accession>
<comment type="caution">
    <text evidence="3">The sequence shown here is derived from an EMBL/GenBank/DDBJ whole genome shotgun (WGS) entry which is preliminary data.</text>
</comment>
<evidence type="ECO:0000313" key="3">
    <source>
        <dbReference type="EMBL" id="KAF9618631.1"/>
    </source>
</evidence>
<feature type="domain" description="Peptidase C1A papain C-terminal" evidence="2">
    <location>
        <begin position="1"/>
        <end position="87"/>
    </location>
</feature>
<dbReference type="PROSITE" id="PS00139">
    <property type="entry name" value="THIOL_PROTEASE_CYS"/>
    <property type="match status" value="1"/>
</dbReference>
<dbReference type="InterPro" id="IPR000169">
    <property type="entry name" value="Pept_cys_AS"/>
</dbReference>
<evidence type="ECO:0000313" key="4">
    <source>
        <dbReference type="Proteomes" id="UP000631114"/>
    </source>
</evidence>
<dbReference type="EMBL" id="JADFTS010000002">
    <property type="protein sequence ID" value="KAF9618631.1"/>
    <property type="molecule type" value="Genomic_DNA"/>
</dbReference>
<dbReference type="AlphaFoldDB" id="A0A835IIT8"/>
<keyword evidence="4" id="KW-1185">Reference proteome</keyword>
<dbReference type="Gene3D" id="3.90.70.10">
    <property type="entry name" value="Cysteine proteinases"/>
    <property type="match status" value="1"/>
</dbReference>
<evidence type="ECO:0000256" key="1">
    <source>
        <dbReference type="ARBA" id="ARBA00008455"/>
    </source>
</evidence>
<sequence>MDWRKKGVVTPVKDQGQCGSCWAFSAVAPMEGATQLKTGKLISLSKQELVDCDTKGVDQGVRAVKWMMHFYLSNSTKALPQKLPIPTLLQTISMLDMG</sequence>
<dbReference type="Pfam" id="PF00112">
    <property type="entry name" value="Peptidase_C1"/>
    <property type="match status" value="1"/>
</dbReference>